<dbReference type="EMBL" id="CAUOFW020001219">
    <property type="protein sequence ID" value="CAK9142302.1"/>
    <property type="molecule type" value="Genomic_DNA"/>
</dbReference>
<protein>
    <submittedName>
        <fullName evidence="1">Uncharacterized protein</fullName>
    </submittedName>
</protein>
<dbReference type="AlphaFoldDB" id="A0ABC8RJU9"/>
<gene>
    <name evidence="1" type="ORF">ILEXP_LOCUS9981</name>
</gene>
<comment type="caution">
    <text evidence="1">The sequence shown here is derived from an EMBL/GenBank/DDBJ whole genome shotgun (WGS) entry which is preliminary data.</text>
</comment>
<feature type="non-terminal residue" evidence="1">
    <location>
        <position position="65"/>
    </location>
</feature>
<sequence>MIHVRYQPNAHNGATPAPDFLVEQHHSLNSSYRNLQHQQYGNFLFEYLSANYQHQRGWLSGSSVK</sequence>
<name>A0ABC8RJU9_9AQUA</name>
<keyword evidence="2" id="KW-1185">Reference proteome</keyword>
<proteinExistence type="predicted"/>
<organism evidence="1 2">
    <name type="scientific">Ilex paraguariensis</name>
    <name type="common">yerba mate</name>
    <dbReference type="NCBI Taxonomy" id="185542"/>
    <lineage>
        <taxon>Eukaryota</taxon>
        <taxon>Viridiplantae</taxon>
        <taxon>Streptophyta</taxon>
        <taxon>Embryophyta</taxon>
        <taxon>Tracheophyta</taxon>
        <taxon>Spermatophyta</taxon>
        <taxon>Magnoliopsida</taxon>
        <taxon>eudicotyledons</taxon>
        <taxon>Gunneridae</taxon>
        <taxon>Pentapetalae</taxon>
        <taxon>asterids</taxon>
        <taxon>campanulids</taxon>
        <taxon>Aquifoliales</taxon>
        <taxon>Aquifoliaceae</taxon>
        <taxon>Ilex</taxon>
    </lineage>
</organism>
<evidence type="ECO:0000313" key="1">
    <source>
        <dbReference type="EMBL" id="CAK9142302.1"/>
    </source>
</evidence>
<accession>A0ABC8RJU9</accession>
<dbReference type="Proteomes" id="UP001642360">
    <property type="component" value="Unassembled WGS sequence"/>
</dbReference>
<evidence type="ECO:0000313" key="2">
    <source>
        <dbReference type="Proteomes" id="UP001642360"/>
    </source>
</evidence>
<reference evidence="1 2" key="1">
    <citation type="submission" date="2024-02" db="EMBL/GenBank/DDBJ databases">
        <authorList>
            <person name="Vignale AGUSTIN F."/>
            <person name="Sosa J E."/>
            <person name="Modenutti C."/>
        </authorList>
    </citation>
    <scope>NUCLEOTIDE SEQUENCE [LARGE SCALE GENOMIC DNA]</scope>
</reference>